<name>A0A3B4GZF3_9CICH</name>
<reference evidence="1" key="1">
    <citation type="submission" date="2023-09" db="UniProtKB">
        <authorList>
            <consortium name="Ensembl"/>
        </authorList>
    </citation>
    <scope>IDENTIFICATION</scope>
</reference>
<dbReference type="PANTHER" id="PTHR33443">
    <property type="entry name" value="ZGC:112980"/>
    <property type="match status" value="1"/>
</dbReference>
<sequence length="495" mass="55704">MCTPADSGDIIILSSDDDDDHKDDRDMSCLIVEVVDVKEKGDNCVSSPSTLEEDLVVTFSRHADVLPHARYDCPIHPFTPTELETNMPVDSNQLICDQCFCYICDKLASLCEMWSVSDICHCNSHKRSTFWSNLRNHKLLGGLTAFNLTLSEMDSHLRQAGANNKFMRGDTRDEPLVLYFKYILLMYLFIFTSCPATLLQHYSPVFEFVSSFLNQADQQDSRAAVIMSLGAAEDFIRHFHFSGYSLQHFRLPVTCICCCYNLMFVCSSLCVRPWNDVLLVSVMKGQNVSGVRKDKGKKDVLTEQISVILLRTELLQHQRRYRELCRYLRVVQTDNTIQDLIPYFMCMAGDFSSALTSLFPSVNAPASHFTPDLFLFYLKVFETATAPKLTPVSKPGELCCAGAAWESIEGPAEMFCFFWGGVVPSSEVTQVKLNSPMCSQVYPDQALLLLVTEALSQRILDSVLYPILPVLNTFQVANSCFPSIDATPLFVLSHT</sequence>
<dbReference type="InterPro" id="IPR053234">
    <property type="entry name" value="RPM1_Interactor"/>
</dbReference>
<proteinExistence type="predicted"/>
<dbReference type="Ensembl" id="ENSPNYT00000027291.1">
    <property type="protein sequence ID" value="ENSPNYP00000026641.1"/>
    <property type="gene ID" value="ENSPNYG00000020019.1"/>
</dbReference>
<dbReference type="AlphaFoldDB" id="A0A3B4GZF3"/>
<dbReference type="GeneTree" id="ENSGT00400000022459"/>
<evidence type="ECO:0000313" key="1">
    <source>
        <dbReference type="Ensembl" id="ENSPNYP00000026641.1"/>
    </source>
</evidence>
<organism evidence="1">
    <name type="scientific">Pundamilia nyererei</name>
    <dbReference type="NCBI Taxonomy" id="303518"/>
    <lineage>
        <taxon>Eukaryota</taxon>
        <taxon>Metazoa</taxon>
        <taxon>Chordata</taxon>
        <taxon>Craniata</taxon>
        <taxon>Vertebrata</taxon>
        <taxon>Euteleostomi</taxon>
        <taxon>Actinopterygii</taxon>
        <taxon>Neopterygii</taxon>
        <taxon>Teleostei</taxon>
        <taxon>Neoteleostei</taxon>
        <taxon>Acanthomorphata</taxon>
        <taxon>Ovalentaria</taxon>
        <taxon>Cichlomorphae</taxon>
        <taxon>Cichliformes</taxon>
        <taxon>Cichlidae</taxon>
        <taxon>African cichlids</taxon>
        <taxon>Pseudocrenilabrinae</taxon>
        <taxon>Haplochromini</taxon>
        <taxon>Pundamilia</taxon>
    </lineage>
</organism>
<protein>
    <submittedName>
        <fullName evidence="1">Uncharacterized protein</fullName>
    </submittedName>
</protein>
<accession>A0A3B4GZF3</accession>
<dbReference type="PANTHER" id="PTHR33443:SF30">
    <property type="entry name" value="SARCOSINE DEHYDROGENASE-2C PROTEIN"/>
    <property type="match status" value="1"/>
</dbReference>